<feature type="domain" description="ACT" evidence="8">
    <location>
        <begin position="23"/>
        <end position="100"/>
    </location>
</feature>
<evidence type="ECO:0000256" key="5">
    <source>
        <dbReference type="ARBA" id="ARBA00029500"/>
    </source>
</evidence>
<dbReference type="GO" id="GO:0003677">
    <property type="term" value="F:DNA binding"/>
    <property type="evidence" value="ECO:0007669"/>
    <property type="project" value="UniProtKB-KW"/>
</dbReference>
<protein>
    <recommendedName>
        <fullName evidence="5">HTH-type transcriptional regulatory protein TyrR</fullName>
    </recommendedName>
</protein>
<proteinExistence type="predicted"/>
<dbReference type="InterPro" id="IPR030828">
    <property type="entry name" value="HTH_TyrR"/>
</dbReference>
<dbReference type="PROSITE" id="PS50045">
    <property type="entry name" value="SIGMA54_INTERACT_4"/>
    <property type="match status" value="1"/>
</dbReference>
<dbReference type="PROSITE" id="PS00676">
    <property type="entry name" value="SIGMA54_INTERACT_2"/>
    <property type="match status" value="1"/>
</dbReference>
<feature type="domain" description="PAS" evidence="7">
    <location>
        <begin position="103"/>
        <end position="172"/>
    </location>
</feature>
<dbReference type="Gene3D" id="1.10.10.60">
    <property type="entry name" value="Homeodomain-like"/>
    <property type="match status" value="1"/>
</dbReference>
<dbReference type="InterPro" id="IPR000014">
    <property type="entry name" value="PAS"/>
</dbReference>
<dbReference type="Gene3D" id="3.40.50.300">
    <property type="entry name" value="P-loop containing nucleotide triphosphate hydrolases"/>
    <property type="match status" value="1"/>
</dbReference>
<evidence type="ECO:0000256" key="1">
    <source>
        <dbReference type="ARBA" id="ARBA00022741"/>
    </source>
</evidence>
<keyword evidence="3" id="KW-0067">ATP-binding</keyword>
<dbReference type="PROSITE" id="PS51671">
    <property type="entry name" value="ACT"/>
    <property type="match status" value="1"/>
</dbReference>
<dbReference type="GO" id="GO:0005524">
    <property type="term" value="F:ATP binding"/>
    <property type="evidence" value="ECO:0007669"/>
    <property type="project" value="UniProtKB-KW"/>
</dbReference>
<dbReference type="PROSITE" id="PS50112">
    <property type="entry name" value="PAS"/>
    <property type="match status" value="1"/>
</dbReference>
<dbReference type="Gene3D" id="3.30.450.20">
    <property type="entry name" value="PAS domain"/>
    <property type="match status" value="1"/>
</dbReference>
<keyword evidence="2" id="KW-0058">Aromatic hydrocarbons catabolism</keyword>
<dbReference type="NCBIfam" id="TIGR04381">
    <property type="entry name" value="HTH_TypR"/>
    <property type="match status" value="1"/>
</dbReference>
<dbReference type="PANTHER" id="PTHR32071:SF57">
    <property type="entry name" value="C4-DICARBOXYLATE TRANSPORT TRANSCRIPTIONAL REGULATORY PROTEIN DCTD"/>
    <property type="match status" value="1"/>
</dbReference>
<dbReference type="CDD" id="cd00130">
    <property type="entry name" value="PAS"/>
    <property type="match status" value="1"/>
</dbReference>
<dbReference type="GO" id="GO:0006355">
    <property type="term" value="P:regulation of DNA-templated transcription"/>
    <property type="evidence" value="ECO:0007669"/>
    <property type="project" value="InterPro"/>
</dbReference>
<dbReference type="SUPFAM" id="SSF52540">
    <property type="entry name" value="P-loop containing nucleoside triphosphate hydrolases"/>
    <property type="match status" value="1"/>
</dbReference>
<dbReference type="Gene3D" id="3.30.70.260">
    <property type="match status" value="1"/>
</dbReference>
<dbReference type="Pfam" id="PF18024">
    <property type="entry name" value="HTH_50"/>
    <property type="match status" value="1"/>
</dbReference>
<dbReference type="EMBL" id="FWZU01000005">
    <property type="protein sequence ID" value="SMF34533.1"/>
    <property type="molecule type" value="Genomic_DNA"/>
</dbReference>
<dbReference type="InterPro" id="IPR002912">
    <property type="entry name" value="ACT_dom"/>
</dbReference>
<evidence type="ECO:0000259" key="6">
    <source>
        <dbReference type="PROSITE" id="PS50045"/>
    </source>
</evidence>
<name>A0A1X7EIL3_9BACT</name>
<dbReference type="NCBIfam" id="TIGR00229">
    <property type="entry name" value="sensory_box"/>
    <property type="match status" value="1"/>
</dbReference>
<dbReference type="InterPro" id="IPR035965">
    <property type="entry name" value="PAS-like_dom_sf"/>
</dbReference>
<dbReference type="Proteomes" id="UP000192906">
    <property type="component" value="Unassembled WGS sequence"/>
</dbReference>
<dbReference type="InterPro" id="IPR058031">
    <property type="entry name" value="AAA_lid_NorR"/>
</dbReference>
<reference evidence="10" key="1">
    <citation type="submission" date="2017-04" db="EMBL/GenBank/DDBJ databases">
        <authorList>
            <person name="Varghese N."/>
            <person name="Submissions S."/>
        </authorList>
    </citation>
    <scope>NUCLEOTIDE SEQUENCE [LARGE SCALE GENOMIC DNA]</scope>
    <source>
        <strain evidence="10">K3S</strain>
    </source>
</reference>
<dbReference type="PANTHER" id="PTHR32071">
    <property type="entry name" value="TRANSCRIPTIONAL REGULATORY PROTEIN"/>
    <property type="match status" value="1"/>
</dbReference>
<dbReference type="InterPro" id="IPR003593">
    <property type="entry name" value="AAA+_ATPase"/>
</dbReference>
<dbReference type="Pfam" id="PF00158">
    <property type="entry name" value="Sigma54_activat"/>
    <property type="match status" value="1"/>
</dbReference>
<accession>A0A1X7EIL3</accession>
<dbReference type="InterPro" id="IPR045865">
    <property type="entry name" value="ACT-like_dom_sf"/>
</dbReference>
<dbReference type="InterPro" id="IPR009057">
    <property type="entry name" value="Homeodomain-like_sf"/>
</dbReference>
<keyword evidence="10" id="KW-1185">Reference proteome</keyword>
<dbReference type="SUPFAM" id="SSF55021">
    <property type="entry name" value="ACT-like"/>
    <property type="match status" value="1"/>
</dbReference>
<dbReference type="SUPFAM" id="SSF46689">
    <property type="entry name" value="Homeodomain-like"/>
    <property type="match status" value="1"/>
</dbReference>
<evidence type="ECO:0000313" key="10">
    <source>
        <dbReference type="Proteomes" id="UP000192906"/>
    </source>
</evidence>
<evidence type="ECO:0000256" key="3">
    <source>
        <dbReference type="ARBA" id="ARBA00022840"/>
    </source>
</evidence>
<dbReference type="SUPFAM" id="SSF55785">
    <property type="entry name" value="PYP-like sensor domain (PAS domain)"/>
    <property type="match status" value="1"/>
</dbReference>
<dbReference type="OrthoDB" id="9763792at2"/>
<evidence type="ECO:0000259" key="8">
    <source>
        <dbReference type="PROSITE" id="PS51671"/>
    </source>
</evidence>
<dbReference type="Gene3D" id="1.10.8.60">
    <property type="match status" value="1"/>
</dbReference>
<evidence type="ECO:0000256" key="2">
    <source>
        <dbReference type="ARBA" id="ARBA00022797"/>
    </source>
</evidence>
<organism evidence="9 10">
    <name type="scientific">Desulfovibrio gilichinskyi</name>
    <dbReference type="NCBI Taxonomy" id="1519643"/>
    <lineage>
        <taxon>Bacteria</taxon>
        <taxon>Pseudomonadati</taxon>
        <taxon>Thermodesulfobacteriota</taxon>
        <taxon>Desulfovibrionia</taxon>
        <taxon>Desulfovibrionales</taxon>
        <taxon>Desulfovibrionaceae</taxon>
        <taxon>Desulfovibrio</taxon>
    </lineage>
</organism>
<dbReference type="InterPro" id="IPR002078">
    <property type="entry name" value="Sigma_54_int"/>
</dbReference>
<gene>
    <name evidence="9" type="ORF">SAMN06295933_3010</name>
</gene>
<dbReference type="SMART" id="SM00382">
    <property type="entry name" value="AAA"/>
    <property type="match status" value="1"/>
</dbReference>
<dbReference type="RefSeq" id="WP_085103677.1">
    <property type="nucleotide sequence ID" value="NZ_FWZU01000005.1"/>
</dbReference>
<evidence type="ECO:0000259" key="7">
    <source>
        <dbReference type="PROSITE" id="PS50112"/>
    </source>
</evidence>
<dbReference type="AlphaFoldDB" id="A0A1X7EIL3"/>
<dbReference type="CDD" id="cd00009">
    <property type="entry name" value="AAA"/>
    <property type="match status" value="1"/>
</dbReference>
<dbReference type="FunFam" id="3.40.50.300:FF:000006">
    <property type="entry name" value="DNA-binding transcriptional regulator NtrC"/>
    <property type="match status" value="1"/>
</dbReference>
<dbReference type="InterPro" id="IPR027417">
    <property type="entry name" value="P-loop_NTPase"/>
</dbReference>
<feature type="domain" description="Sigma-54 factor interaction" evidence="6">
    <location>
        <begin position="231"/>
        <end position="460"/>
    </location>
</feature>
<dbReference type="Pfam" id="PF13426">
    <property type="entry name" value="PAS_9"/>
    <property type="match status" value="1"/>
</dbReference>
<sequence>MKAPISIRENLTSRSDEETGNLKFKLLFEDRIGIVFDIARLMTEQGLNIVSMEVEQKNGYAKISVEIEKTNRNFDKNALFSLFSTLPKLESQSELRRLPQEKRDKWFRTLFDGMSEGVLSVDSTGIINTANKVACRLLGMVHENIIGTHVKETSPKSNNILMECLEKRVSVSRRKSVVTSTGRVEFYGSAKPINDSQGNFVGAVLLMKDLREVKAMVDAVSTPLEFTFDDFIGQRPSIKNLIAFARKIAETSTTVSITGESGTGKELFAKALHFESGRTGPFIPINCAALPEPLIESELFGYVDGAFTGAKKKGKPGLFEAAQNGTIFLDEIGDMPPGPQAKILRVLQEGLMRRIGGFEEIPVNARVITATNKDLKEMVDRGEFREDLFYRINVLTIQIPPLRERFTDIPLLVDKFLQQFNLKLDKAAQTISPDALQKLYTHNWSGNVRELQNVIERAALLSDSSEISASAICLSSEPQKKCKRGCSAPAEIEGRPLKDLIANYESAILIEALNSTSSIRKAAKKLNISHTALLKKIEKYQIQCGNKSYHRNKIEPLAQ</sequence>
<dbReference type="Pfam" id="PF25601">
    <property type="entry name" value="AAA_lid_14"/>
    <property type="match status" value="1"/>
</dbReference>
<dbReference type="SMART" id="SM00091">
    <property type="entry name" value="PAS"/>
    <property type="match status" value="1"/>
</dbReference>
<evidence type="ECO:0000313" key="9">
    <source>
        <dbReference type="EMBL" id="SMF34533.1"/>
    </source>
</evidence>
<keyword evidence="4" id="KW-0010">Activator</keyword>
<dbReference type="InterPro" id="IPR025943">
    <property type="entry name" value="Sigma_54_int_dom_ATP-bd_2"/>
</dbReference>
<keyword evidence="1" id="KW-0547">Nucleotide-binding</keyword>
<dbReference type="STRING" id="1519643.SAMN06295933_3010"/>
<evidence type="ECO:0000256" key="4">
    <source>
        <dbReference type="ARBA" id="ARBA00023159"/>
    </source>
</evidence>